<organism evidence="1 2">
    <name type="scientific">Erythroxylum novogranatense</name>
    <dbReference type="NCBI Taxonomy" id="1862640"/>
    <lineage>
        <taxon>Eukaryota</taxon>
        <taxon>Viridiplantae</taxon>
        <taxon>Streptophyta</taxon>
        <taxon>Embryophyta</taxon>
        <taxon>Tracheophyta</taxon>
        <taxon>Spermatophyta</taxon>
        <taxon>Magnoliopsida</taxon>
        <taxon>eudicotyledons</taxon>
        <taxon>Gunneridae</taxon>
        <taxon>Pentapetalae</taxon>
        <taxon>rosids</taxon>
        <taxon>fabids</taxon>
        <taxon>Malpighiales</taxon>
        <taxon>Erythroxylaceae</taxon>
        <taxon>Erythroxylum</taxon>
    </lineage>
</organism>
<evidence type="ECO:0000313" key="2">
    <source>
        <dbReference type="Proteomes" id="UP001159364"/>
    </source>
</evidence>
<dbReference type="InterPro" id="IPR029058">
    <property type="entry name" value="AB_hydrolase_fold"/>
</dbReference>
<dbReference type="PANTHER" id="PTHR12265">
    <property type="entry name" value="TRANSMEMBRANE PROTEIN 53"/>
    <property type="match status" value="1"/>
</dbReference>
<comment type="caution">
    <text evidence="1">The sequence shown here is derived from an EMBL/GenBank/DDBJ whole genome shotgun (WGS) entry which is preliminary data.</text>
</comment>
<name>A0AAV8TUK4_9ROSI</name>
<dbReference type="SUPFAM" id="SSF53474">
    <property type="entry name" value="alpha/beta-Hydrolases"/>
    <property type="match status" value="1"/>
</dbReference>
<dbReference type="PANTHER" id="PTHR12265:SF11">
    <property type="entry name" value="ALPHA_BETA-HYDROLASES SUPERFAMILY PROTEIN"/>
    <property type="match status" value="1"/>
</dbReference>
<protein>
    <recommendedName>
        <fullName evidence="3">Transmembrane protein 53</fullName>
    </recommendedName>
</protein>
<dbReference type="InterPro" id="IPR008547">
    <property type="entry name" value="DUF829_TMEM53"/>
</dbReference>
<proteinExistence type="predicted"/>
<keyword evidence="2" id="KW-1185">Reference proteome</keyword>
<reference evidence="1 2" key="1">
    <citation type="submission" date="2021-09" db="EMBL/GenBank/DDBJ databases">
        <title>Genomic insights and catalytic innovation underlie evolution of tropane alkaloids biosynthesis.</title>
        <authorList>
            <person name="Wang Y.-J."/>
            <person name="Tian T."/>
            <person name="Huang J.-P."/>
            <person name="Huang S.-X."/>
        </authorList>
    </citation>
    <scope>NUCLEOTIDE SEQUENCE [LARGE SCALE GENOMIC DNA]</scope>
    <source>
        <strain evidence="1">KIB-2018</strain>
        <tissue evidence="1">Leaf</tissue>
    </source>
</reference>
<dbReference type="Pfam" id="PF05705">
    <property type="entry name" value="DUF829"/>
    <property type="match status" value="1"/>
</dbReference>
<sequence length="404" mass="45745">MEAPTRIFSRQLISKSSTAPKVYLKNNSTSYSSLIPLHHHQDHIVFNTPLAFSRVHSLFSPISRLPIAPNPDPFGFFLPLYTSHLSNPSFPINESSFSFKSHQSDSFLTWHRASKNIYKSNAGIVGKDSAVTVVLLGWLGAKQRHLKKYAEWYNSRGIHAITFVVDVKELLWFDLGERVEKRITSLAEEIISWVSDGEEDGREMSLLFHIFSNTGWFVYGHILDTLQGREDLTEKIRGCVIDSGGGEPFNPKVWAAGFSTALLKKRNTELDPAVQGKETNKLENQGQDKESQVIETMLLSMLEKLFSVILKLPAVDRKLKKIVGILSKNQPSCPQLYLYSSNDKVVPSHSIESLIEDQKRVGKRVLTHNFVSSPHVDHYRTFPDTYSSVLHNFLKECFAAVRQT</sequence>
<accession>A0AAV8TUK4</accession>
<evidence type="ECO:0008006" key="3">
    <source>
        <dbReference type="Google" id="ProtNLM"/>
    </source>
</evidence>
<dbReference type="AlphaFoldDB" id="A0AAV8TUK4"/>
<evidence type="ECO:0000313" key="1">
    <source>
        <dbReference type="EMBL" id="KAJ8770652.1"/>
    </source>
</evidence>
<dbReference type="Proteomes" id="UP001159364">
    <property type="component" value="Linkage Group LG03"/>
</dbReference>
<gene>
    <name evidence="1" type="ORF">K2173_021299</name>
</gene>
<dbReference type="EMBL" id="JAIWQS010000003">
    <property type="protein sequence ID" value="KAJ8770652.1"/>
    <property type="molecule type" value="Genomic_DNA"/>
</dbReference>